<gene>
    <name evidence="2" type="ORF">ZOSMA_16G01280</name>
</gene>
<dbReference type="AlphaFoldDB" id="A0A0K9PT87"/>
<sequence>MKCHLAVFMLMIGRKIYQPNYFPWKCLSVVNKMPSSSLHVDDREKILSSNLDVVLDKCSDRISLPHDMDTISPLGSLSLILSSSEGEEVGTDTSDSTGAEIDVDMAVEMDHMIVDDIPDDMTLGQYLPKNDRKKKGCASPKVQ</sequence>
<feature type="region of interest" description="Disordered" evidence="1">
    <location>
        <begin position="124"/>
        <end position="143"/>
    </location>
</feature>
<dbReference type="Proteomes" id="UP000036987">
    <property type="component" value="Unassembled WGS sequence"/>
</dbReference>
<reference evidence="3" key="1">
    <citation type="journal article" date="2016" name="Nature">
        <title>The genome of the seagrass Zostera marina reveals angiosperm adaptation to the sea.</title>
        <authorList>
            <person name="Olsen J.L."/>
            <person name="Rouze P."/>
            <person name="Verhelst B."/>
            <person name="Lin Y.-C."/>
            <person name="Bayer T."/>
            <person name="Collen J."/>
            <person name="Dattolo E."/>
            <person name="De Paoli E."/>
            <person name="Dittami S."/>
            <person name="Maumus F."/>
            <person name="Michel G."/>
            <person name="Kersting A."/>
            <person name="Lauritano C."/>
            <person name="Lohaus R."/>
            <person name="Toepel M."/>
            <person name="Tonon T."/>
            <person name="Vanneste K."/>
            <person name="Amirebrahimi M."/>
            <person name="Brakel J."/>
            <person name="Bostroem C."/>
            <person name="Chovatia M."/>
            <person name="Grimwood J."/>
            <person name="Jenkins J.W."/>
            <person name="Jueterbock A."/>
            <person name="Mraz A."/>
            <person name="Stam W.T."/>
            <person name="Tice H."/>
            <person name="Bornberg-Bauer E."/>
            <person name="Green P.J."/>
            <person name="Pearson G.A."/>
            <person name="Procaccini G."/>
            <person name="Duarte C.M."/>
            <person name="Schmutz J."/>
            <person name="Reusch T.B.H."/>
            <person name="Van de Peer Y."/>
        </authorList>
    </citation>
    <scope>NUCLEOTIDE SEQUENCE [LARGE SCALE GENOMIC DNA]</scope>
    <source>
        <strain evidence="3">cv. Finnish</strain>
    </source>
</reference>
<protein>
    <submittedName>
        <fullName evidence="2">Uncharacterized protein</fullName>
    </submittedName>
</protein>
<evidence type="ECO:0000256" key="1">
    <source>
        <dbReference type="SAM" id="MobiDB-lite"/>
    </source>
</evidence>
<dbReference type="EMBL" id="LFYR01000643">
    <property type="protein sequence ID" value="KMZ72159.1"/>
    <property type="molecule type" value="Genomic_DNA"/>
</dbReference>
<name>A0A0K9PT87_ZOSMR</name>
<comment type="caution">
    <text evidence="2">The sequence shown here is derived from an EMBL/GenBank/DDBJ whole genome shotgun (WGS) entry which is preliminary data.</text>
</comment>
<accession>A0A0K9PT87</accession>
<proteinExistence type="predicted"/>
<evidence type="ECO:0000313" key="2">
    <source>
        <dbReference type="EMBL" id="KMZ72159.1"/>
    </source>
</evidence>
<keyword evidence="3" id="KW-1185">Reference proteome</keyword>
<evidence type="ECO:0000313" key="3">
    <source>
        <dbReference type="Proteomes" id="UP000036987"/>
    </source>
</evidence>
<organism evidence="2 3">
    <name type="scientific">Zostera marina</name>
    <name type="common">Eelgrass</name>
    <dbReference type="NCBI Taxonomy" id="29655"/>
    <lineage>
        <taxon>Eukaryota</taxon>
        <taxon>Viridiplantae</taxon>
        <taxon>Streptophyta</taxon>
        <taxon>Embryophyta</taxon>
        <taxon>Tracheophyta</taxon>
        <taxon>Spermatophyta</taxon>
        <taxon>Magnoliopsida</taxon>
        <taxon>Liliopsida</taxon>
        <taxon>Zosteraceae</taxon>
        <taxon>Zostera</taxon>
    </lineage>
</organism>